<dbReference type="OrthoDB" id="7594920at2"/>
<proteinExistence type="predicted"/>
<keyword evidence="2" id="KW-1185">Reference proteome</keyword>
<protein>
    <submittedName>
        <fullName evidence="1">Uncharacterized protein</fullName>
    </submittedName>
</protein>
<evidence type="ECO:0000313" key="2">
    <source>
        <dbReference type="Proteomes" id="UP000439780"/>
    </source>
</evidence>
<comment type="caution">
    <text evidence="1">The sequence shown here is derived from an EMBL/GenBank/DDBJ whole genome shotgun (WGS) entry which is preliminary data.</text>
</comment>
<name>A0A845ADA1_9SPHN</name>
<reference evidence="1 2" key="1">
    <citation type="submission" date="2019-12" db="EMBL/GenBank/DDBJ databases">
        <title>Genomic-based taxomic classification of the family Erythrobacteraceae.</title>
        <authorList>
            <person name="Xu L."/>
        </authorList>
    </citation>
    <scope>NUCLEOTIDE SEQUENCE [LARGE SCALE GENOMIC DNA]</scope>
    <source>
        <strain evidence="1 2">KEMB 9005-328</strain>
    </source>
</reference>
<sequence length="177" mass="19768">MATSHDALDDVFACLEWSRPILLVRPSRAERLVALGEALTRMPGRRLRELDPQDRSTLLKLTQEVGRLAARLEGISSESDMEDQGERLAASSLSYRAMSHDAQNQRRHARPPLPDPRLVRQIIAQRRLRDELLGAELFADPAWDMLLDLTAARAEHKRVSASTLCIAAAVPATMALR</sequence>
<gene>
    <name evidence="1" type="ORF">GRI58_01300</name>
</gene>
<dbReference type="EMBL" id="WTYA01000001">
    <property type="protein sequence ID" value="MXP27457.1"/>
    <property type="molecule type" value="Genomic_DNA"/>
</dbReference>
<accession>A0A845ADA1</accession>
<dbReference type="RefSeq" id="WP_160751744.1">
    <property type="nucleotide sequence ID" value="NZ_WTYA01000001.1"/>
</dbReference>
<evidence type="ECO:0000313" key="1">
    <source>
        <dbReference type="EMBL" id="MXP27457.1"/>
    </source>
</evidence>
<organism evidence="1 2">
    <name type="scientific">Qipengyuania algicida</name>
    <dbReference type="NCBI Taxonomy" id="1836209"/>
    <lineage>
        <taxon>Bacteria</taxon>
        <taxon>Pseudomonadati</taxon>
        <taxon>Pseudomonadota</taxon>
        <taxon>Alphaproteobacteria</taxon>
        <taxon>Sphingomonadales</taxon>
        <taxon>Erythrobacteraceae</taxon>
        <taxon>Qipengyuania</taxon>
    </lineage>
</organism>
<dbReference type="Proteomes" id="UP000439780">
    <property type="component" value="Unassembled WGS sequence"/>
</dbReference>
<dbReference type="AlphaFoldDB" id="A0A845ADA1"/>